<proteinExistence type="inferred from homology"/>
<evidence type="ECO:0000256" key="5">
    <source>
        <dbReference type="ARBA" id="ARBA00023136"/>
    </source>
</evidence>
<evidence type="ECO:0000256" key="7">
    <source>
        <dbReference type="SAM" id="MobiDB-lite"/>
    </source>
</evidence>
<evidence type="ECO:0000256" key="2">
    <source>
        <dbReference type="ARBA" id="ARBA00006058"/>
    </source>
</evidence>
<sequence>MAPWIGSGMGLQSDFCDMCANFNIEVINTGAFSPWQNDICECNQAVVDDCCKTFGRLTKFKPRNGISLGCDCKTNSLSMIYGCKTYQLVFGANHYLPSVFIDKSPALEYNTVSHLPTSRTKLMIVTRSRKRTIKIISKNKRDQEPLHNPNKCQQDIQPPQMENDDNELQDHAPEMEAKIYADRLLKVVDSFVNDTLDALENEIGVCTPVWNLYNDILVISFCKYLVDTLNGFWFGVGWCVFFFIPSIIFATKLAKHYRKMKIHKCKDVKDKRSLPLPEVDTRHSPGLKKNKVAHSDGKDSLTSW</sequence>
<dbReference type="OrthoDB" id="6229420at2759"/>
<protein>
    <submittedName>
        <fullName evidence="9">PROM1</fullName>
    </submittedName>
</protein>
<dbReference type="EMBL" id="CACVKT020003811">
    <property type="protein sequence ID" value="CAC5385900.1"/>
    <property type="molecule type" value="Genomic_DNA"/>
</dbReference>
<keyword evidence="10" id="KW-1185">Reference proteome</keyword>
<evidence type="ECO:0000313" key="10">
    <source>
        <dbReference type="Proteomes" id="UP000507470"/>
    </source>
</evidence>
<accession>A0A6J8BS15</accession>
<evidence type="ECO:0000256" key="8">
    <source>
        <dbReference type="SAM" id="Phobius"/>
    </source>
</evidence>
<dbReference type="PANTHER" id="PTHR22730">
    <property type="entry name" value="PROMININ PROM PROTEIN"/>
    <property type="match status" value="1"/>
</dbReference>
<keyword evidence="4 8" id="KW-1133">Transmembrane helix</keyword>
<keyword evidence="6" id="KW-0325">Glycoprotein</keyword>
<dbReference type="Proteomes" id="UP000507470">
    <property type="component" value="Unassembled WGS sequence"/>
</dbReference>
<dbReference type="PANTHER" id="PTHR22730:SF1">
    <property type="entry name" value="PROMININ-LIKE PROTEIN"/>
    <property type="match status" value="1"/>
</dbReference>
<reference evidence="9 10" key="1">
    <citation type="submission" date="2020-06" db="EMBL/GenBank/DDBJ databases">
        <authorList>
            <person name="Li R."/>
            <person name="Bekaert M."/>
        </authorList>
    </citation>
    <scope>NUCLEOTIDE SEQUENCE [LARGE SCALE GENOMIC DNA]</scope>
    <source>
        <strain evidence="10">wild</strain>
    </source>
</reference>
<gene>
    <name evidence="9" type="ORF">MCOR_21399</name>
</gene>
<dbReference type="Pfam" id="PF05478">
    <property type="entry name" value="Prominin"/>
    <property type="match status" value="1"/>
</dbReference>
<organism evidence="9 10">
    <name type="scientific">Mytilus coruscus</name>
    <name type="common">Sea mussel</name>
    <dbReference type="NCBI Taxonomy" id="42192"/>
    <lineage>
        <taxon>Eukaryota</taxon>
        <taxon>Metazoa</taxon>
        <taxon>Spiralia</taxon>
        <taxon>Lophotrochozoa</taxon>
        <taxon>Mollusca</taxon>
        <taxon>Bivalvia</taxon>
        <taxon>Autobranchia</taxon>
        <taxon>Pteriomorphia</taxon>
        <taxon>Mytilida</taxon>
        <taxon>Mytiloidea</taxon>
        <taxon>Mytilidae</taxon>
        <taxon>Mytilinae</taxon>
        <taxon>Mytilus</taxon>
    </lineage>
</organism>
<comment type="subcellular location">
    <subcellularLocation>
        <location evidence="1">Membrane</location>
        <topology evidence="1">Multi-pass membrane protein</topology>
    </subcellularLocation>
</comment>
<name>A0A6J8BS15_MYTCO</name>
<evidence type="ECO:0000256" key="4">
    <source>
        <dbReference type="ARBA" id="ARBA00022989"/>
    </source>
</evidence>
<dbReference type="AlphaFoldDB" id="A0A6J8BS15"/>
<feature type="region of interest" description="Disordered" evidence="7">
    <location>
        <begin position="138"/>
        <end position="158"/>
    </location>
</feature>
<keyword evidence="3 8" id="KW-0812">Transmembrane</keyword>
<keyword evidence="5 8" id="KW-0472">Membrane</keyword>
<evidence type="ECO:0000256" key="3">
    <source>
        <dbReference type="ARBA" id="ARBA00022692"/>
    </source>
</evidence>
<dbReference type="GO" id="GO:0016020">
    <property type="term" value="C:membrane"/>
    <property type="evidence" value="ECO:0007669"/>
    <property type="project" value="UniProtKB-SubCell"/>
</dbReference>
<comment type="similarity">
    <text evidence="2">Belongs to the prominin family.</text>
</comment>
<evidence type="ECO:0000313" key="9">
    <source>
        <dbReference type="EMBL" id="CAC5385900.1"/>
    </source>
</evidence>
<evidence type="ECO:0000256" key="6">
    <source>
        <dbReference type="ARBA" id="ARBA00023180"/>
    </source>
</evidence>
<evidence type="ECO:0000256" key="1">
    <source>
        <dbReference type="ARBA" id="ARBA00004141"/>
    </source>
</evidence>
<dbReference type="InterPro" id="IPR008795">
    <property type="entry name" value="Prominin"/>
</dbReference>
<feature type="region of interest" description="Disordered" evidence="7">
    <location>
        <begin position="276"/>
        <end position="304"/>
    </location>
</feature>
<feature type="compositionally biased region" description="Basic and acidic residues" evidence="7">
    <location>
        <begin position="293"/>
        <end position="304"/>
    </location>
</feature>
<feature type="transmembrane region" description="Helical" evidence="8">
    <location>
        <begin position="232"/>
        <end position="254"/>
    </location>
</feature>